<evidence type="ECO:0000256" key="1">
    <source>
        <dbReference type="SAM" id="MobiDB-lite"/>
    </source>
</evidence>
<evidence type="ECO:0000313" key="3">
    <source>
        <dbReference type="Proteomes" id="UP000075455"/>
    </source>
</evidence>
<name>A0A150L9K5_9BACL</name>
<protein>
    <submittedName>
        <fullName evidence="2">Uncharacterized protein</fullName>
    </submittedName>
</protein>
<evidence type="ECO:0000313" key="2">
    <source>
        <dbReference type="EMBL" id="KYD08676.1"/>
    </source>
</evidence>
<dbReference type="PATRIC" id="fig|81408.3.peg.803"/>
<dbReference type="EMBL" id="LQYS01000102">
    <property type="protein sequence ID" value="KYD08676.1"/>
    <property type="molecule type" value="Genomic_DNA"/>
</dbReference>
<proteinExistence type="predicted"/>
<organism evidence="2 3">
    <name type="scientific">Saccharococcus caldoxylosilyticus</name>
    <dbReference type="NCBI Taxonomy" id="81408"/>
    <lineage>
        <taxon>Bacteria</taxon>
        <taxon>Bacillati</taxon>
        <taxon>Bacillota</taxon>
        <taxon>Bacilli</taxon>
        <taxon>Bacillales</taxon>
        <taxon>Anoxybacillaceae</taxon>
        <taxon>Saccharococcus</taxon>
    </lineage>
</organism>
<accession>A0A150L9K5</accession>
<comment type="caution">
    <text evidence="2">The sequence shown here is derived from an EMBL/GenBank/DDBJ whole genome shotgun (WGS) entry which is preliminary data.</text>
</comment>
<gene>
    <name evidence="2" type="ORF">B4119_0493</name>
</gene>
<reference evidence="2 3" key="1">
    <citation type="submission" date="2016-01" db="EMBL/GenBank/DDBJ databases">
        <title>Draft Genome Sequences of Seven Thermophilic Sporeformers Isolated from Foods.</title>
        <authorList>
            <person name="Berendsen E.M."/>
            <person name="Wells-Bennik M.H."/>
            <person name="Krawcyk A.O."/>
            <person name="De Jong A."/>
            <person name="Holsappel S."/>
            <person name="Eijlander R.T."/>
            <person name="Kuipers O.P."/>
        </authorList>
    </citation>
    <scope>NUCLEOTIDE SEQUENCE [LARGE SCALE GENOMIC DNA]</scope>
    <source>
        <strain evidence="2 3">B4119</strain>
    </source>
</reference>
<sequence length="41" mass="4652">MTIFDDRLVKIRQQSYETIDKEVPAGENNGCKSKSKKSIPP</sequence>
<feature type="region of interest" description="Disordered" evidence="1">
    <location>
        <begin position="19"/>
        <end position="41"/>
    </location>
</feature>
<dbReference type="Proteomes" id="UP000075455">
    <property type="component" value="Unassembled WGS sequence"/>
</dbReference>
<dbReference type="AlphaFoldDB" id="A0A150L9K5"/>